<keyword evidence="2" id="KW-1185">Reference proteome</keyword>
<comment type="caution">
    <text evidence="1">The sequence shown here is derived from an EMBL/GenBank/DDBJ whole genome shotgun (WGS) entry which is preliminary data.</text>
</comment>
<dbReference type="EMBL" id="NBYY01000009">
    <property type="protein sequence ID" value="PCS23868.1"/>
    <property type="molecule type" value="Genomic_DNA"/>
</dbReference>
<evidence type="ECO:0000313" key="1">
    <source>
        <dbReference type="EMBL" id="PCS23868.1"/>
    </source>
</evidence>
<gene>
    <name evidence="1" type="ORF">BTN49_0839</name>
</gene>
<protein>
    <submittedName>
        <fullName evidence="1">Uncharacterized protein</fullName>
    </submittedName>
</protein>
<reference evidence="2" key="1">
    <citation type="submission" date="2017-04" db="EMBL/GenBank/DDBJ databases">
        <title>Genome evolution of the luminous symbionts of deep sea anglerfish.</title>
        <authorList>
            <person name="Hendry T.A."/>
        </authorList>
    </citation>
    <scope>NUCLEOTIDE SEQUENCE [LARGE SCALE GENOMIC DNA]</scope>
</reference>
<dbReference type="Proteomes" id="UP000219020">
    <property type="component" value="Unassembled WGS sequence"/>
</dbReference>
<dbReference type="AlphaFoldDB" id="A0A2A5T6W0"/>
<sequence length="61" mass="6870">MECSEKALANDASSALLGIPNSQCIKQNPKICLTKNEKTLHDIWMVETQQEEQKAFGQFET</sequence>
<evidence type="ECO:0000313" key="2">
    <source>
        <dbReference type="Proteomes" id="UP000219020"/>
    </source>
</evidence>
<accession>A0A2A5T6W0</accession>
<organism evidence="1 2">
    <name type="scientific">Candidatus Enterovibrio escicola</name>
    <dbReference type="NCBI Taxonomy" id="1927127"/>
    <lineage>
        <taxon>Bacteria</taxon>
        <taxon>Pseudomonadati</taxon>
        <taxon>Pseudomonadota</taxon>
        <taxon>Gammaproteobacteria</taxon>
        <taxon>Vibrionales</taxon>
        <taxon>Vibrionaceae</taxon>
        <taxon>Enterovibrio</taxon>
    </lineage>
</organism>
<name>A0A2A5T6W0_9GAMM</name>
<proteinExistence type="predicted"/>